<dbReference type="GeneID" id="112405533"/>
<dbReference type="KEGG" id="nasi:112405533"/>
<dbReference type="PANTHER" id="PTHR45913:SF19">
    <property type="entry name" value="LOW QUALITY PROTEIN: ZINC FINGER BED DOMAIN-CONTAINING PROTEIN 5-LIKE"/>
    <property type="match status" value="1"/>
</dbReference>
<dbReference type="AlphaFoldDB" id="A0A341C4G6"/>
<evidence type="ECO:0000313" key="1">
    <source>
        <dbReference type="Proteomes" id="UP000252040"/>
    </source>
</evidence>
<dbReference type="Proteomes" id="UP000252040">
    <property type="component" value="Unplaced"/>
</dbReference>
<accession>A0A341C4G6</accession>
<proteinExistence type="predicted"/>
<reference evidence="2" key="1">
    <citation type="submission" date="2025-08" db="UniProtKB">
        <authorList>
            <consortium name="RefSeq"/>
        </authorList>
    </citation>
    <scope>IDENTIFICATION</scope>
    <source>
        <tissue evidence="2">Meat</tissue>
    </source>
</reference>
<name>A0A341C4G6_NEOAA</name>
<gene>
    <name evidence="2" type="primary">LOC112405533</name>
</gene>
<dbReference type="InParanoid" id="A0A341C4G6"/>
<dbReference type="RefSeq" id="XP_024609735.1">
    <property type="nucleotide sequence ID" value="XM_024753967.1"/>
</dbReference>
<organism evidence="1 2">
    <name type="scientific">Neophocaena asiaeorientalis asiaeorientalis</name>
    <name type="common">Yangtze finless porpoise</name>
    <name type="synonym">Neophocaena phocaenoides subsp. asiaeorientalis</name>
    <dbReference type="NCBI Taxonomy" id="1706337"/>
    <lineage>
        <taxon>Eukaryota</taxon>
        <taxon>Metazoa</taxon>
        <taxon>Chordata</taxon>
        <taxon>Craniata</taxon>
        <taxon>Vertebrata</taxon>
        <taxon>Euteleostomi</taxon>
        <taxon>Mammalia</taxon>
        <taxon>Eutheria</taxon>
        <taxon>Laurasiatheria</taxon>
        <taxon>Artiodactyla</taxon>
        <taxon>Whippomorpha</taxon>
        <taxon>Cetacea</taxon>
        <taxon>Odontoceti</taxon>
        <taxon>Phocoenidae</taxon>
        <taxon>Neophocaena</taxon>
    </lineage>
</organism>
<protein>
    <submittedName>
        <fullName evidence="2">SCAN domain-containing protein 3-like</fullName>
    </submittedName>
</protein>
<keyword evidence="1" id="KW-1185">Reference proteome</keyword>
<dbReference type="PANTHER" id="PTHR45913">
    <property type="entry name" value="EPM2A-INTERACTING PROTEIN 1"/>
    <property type="match status" value="1"/>
</dbReference>
<dbReference type="STRING" id="1706337.A0A341C4G6"/>
<sequence>MLRALLSPTNTTATELFKSLNDSISGEPNWSFCVGICTDGAATMTGQLSDFTARVKEVASECESTHCVIHREMLASRKMTPELNSVLQDVIKIINHIKVHALNSHLFVQLCEEMDTDHTCLLLYTEVRWLSKGRSLARVFKLRELLQRFILEKVTTGSTFQ</sequence>
<evidence type="ECO:0000313" key="2">
    <source>
        <dbReference type="RefSeq" id="XP_024609735.1"/>
    </source>
</evidence>